<dbReference type="RefSeq" id="YP_003969535.1">
    <property type="nucleotide sequence ID" value="NC_014636.1"/>
</dbReference>
<organism evidence="1 2">
    <name type="scientific">Aeromonas phage phiAS5</name>
    <dbReference type="NCBI Taxonomy" id="879630"/>
    <lineage>
        <taxon>Viruses</taxon>
        <taxon>Duplodnaviria</taxon>
        <taxon>Heunggongvirae</taxon>
        <taxon>Uroviricota</taxon>
        <taxon>Caudoviricetes</taxon>
        <taxon>Pantevenvirales</taxon>
        <taxon>Straboviridae</taxon>
        <taxon>Chrysonvirus</taxon>
        <taxon>Chrysonvirus as5</taxon>
    </lineage>
</organism>
<keyword evidence="2" id="KW-1185">Reference proteome</keyword>
<gene>
    <name evidence="1" type="ORF">phiAS5_ORF0246</name>
</gene>
<protein>
    <submittedName>
        <fullName evidence="1">Uncharacterized protein</fullName>
    </submittedName>
</protein>
<dbReference type="Proteomes" id="UP000002236">
    <property type="component" value="Segment"/>
</dbReference>
<accession>E1A200</accession>
<dbReference type="KEGG" id="vg:9861653"/>
<name>E1A200_9CAUD</name>
<proteinExistence type="predicted"/>
<dbReference type="EMBL" id="HM452126">
    <property type="protein sequence ID" value="ADM80089.1"/>
    <property type="molecule type" value="Genomic_DNA"/>
</dbReference>
<evidence type="ECO:0000313" key="1">
    <source>
        <dbReference type="EMBL" id="ADM80089.1"/>
    </source>
</evidence>
<evidence type="ECO:0000313" key="2">
    <source>
        <dbReference type="Proteomes" id="UP000002236"/>
    </source>
</evidence>
<sequence length="128" mass="14893">MTNDFNLEFMKLTERLAESLYLMNRARLDVASYAEFSEYYDQAFTDFDGIAKLLRTISGIELETSTMKAYLRGLSCQLQHIVERKQIADLGRQFVYPIDPYEESFKLYRELVLSGGRTVLVKFFSKSS</sequence>
<dbReference type="OrthoDB" id="32393at10239"/>
<reference evidence="1 2" key="1">
    <citation type="journal article" date="2012" name="Vet. Microbiol.">
        <title>Complete genome sequence and characterization of a broad-host range T4-like bacteriophage phiAS5 infecting Aeromonas salmonicida subsp. salmonicida.</title>
        <authorList>
            <person name="Kim J.H."/>
            <person name="Son J.S."/>
            <person name="Choi Y.J."/>
            <person name="Choresca C.H.Jr."/>
            <person name="Shin S.P."/>
            <person name="Han J.E."/>
            <person name="Jun J.W."/>
            <person name="Park S.C."/>
        </authorList>
    </citation>
    <scope>NUCLEOTIDE SEQUENCE [LARGE SCALE GENOMIC DNA]</scope>
</reference>
<dbReference type="GeneID" id="9861653"/>